<feature type="region of interest" description="Disordered" evidence="2">
    <location>
        <begin position="222"/>
        <end position="282"/>
    </location>
</feature>
<name>A0AAN8M1M9_9TELE</name>
<feature type="compositionally biased region" description="Pro residues" evidence="2">
    <location>
        <begin position="491"/>
        <end position="505"/>
    </location>
</feature>
<dbReference type="AlphaFoldDB" id="A0AAN8M1M9"/>
<keyword evidence="4" id="KW-1185">Reference proteome</keyword>
<feature type="region of interest" description="Disordered" evidence="2">
    <location>
        <begin position="345"/>
        <end position="395"/>
    </location>
</feature>
<accession>A0AAN8M1M9</accession>
<keyword evidence="1" id="KW-0727">SH2 domain</keyword>
<gene>
    <name evidence="3" type="ORF">J4Q44_G00121350</name>
</gene>
<evidence type="ECO:0000256" key="2">
    <source>
        <dbReference type="SAM" id="MobiDB-lite"/>
    </source>
</evidence>
<comment type="caution">
    <text evidence="3">The sequence shown here is derived from an EMBL/GenBank/DDBJ whole genome shotgun (WGS) entry which is preliminary data.</text>
</comment>
<feature type="compositionally biased region" description="Basic and acidic residues" evidence="2">
    <location>
        <begin position="38"/>
        <end position="50"/>
    </location>
</feature>
<feature type="compositionally biased region" description="Low complexity" evidence="2">
    <location>
        <begin position="345"/>
        <end position="361"/>
    </location>
</feature>
<feature type="compositionally biased region" description="Low complexity" evidence="2">
    <location>
        <begin position="233"/>
        <end position="282"/>
    </location>
</feature>
<protein>
    <submittedName>
        <fullName evidence="3">Uncharacterized protein</fullName>
    </submittedName>
</protein>
<dbReference type="PANTHER" id="PTHR14388:SF5">
    <property type="entry name" value="SH2 DOMAIN-CONTAINING PROTEIN 4A"/>
    <property type="match status" value="1"/>
</dbReference>
<reference evidence="3 4" key="1">
    <citation type="submission" date="2021-04" db="EMBL/GenBank/DDBJ databases">
        <authorList>
            <person name="De Guttry C."/>
            <person name="Zahm M."/>
            <person name="Klopp C."/>
            <person name="Cabau C."/>
            <person name="Louis A."/>
            <person name="Berthelot C."/>
            <person name="Parey E."/>
            <person name="Roest Crollius H."/>
            <person name="Montfort J."/>
            <person name="Robinson-Rechavi M."/>
            <person name="Bucao C."/>
            <person name="Bouchez O."/>
            <person name="Gislard M."/>
            <person name="Lluch J."/>
            <person name="Milhes M."/>
            <person name="Lampietro C."/>
            <person name="Lopez Roques C."/>
            <person name="Donnadieu C."/>
            <person name="Braasch I."/>
            <person name="Desvignes T."/>
            <person name="Postlethwait J."/>
            <person name="Bobe J."/>
            <person name="Wedekind C."/>
            <person name="Guiguen Y."/>
        </authorList>
    </citation>
    <scope>NUCLEOTIDE SEQUENCE [LARGE SCALE GENOMIC DNA]</scope>
    <source>
        <strain evidence="3">Cs_M1</strain>
        <tissue evidence="3">Blood</tissue>
    </source>
</reference>
<proteinExistence type="predicted"/>
<evidence type="ECO:0000256" key="1">
    <source>
        <dbReference type="ARBA" id="ARBA00022999"/>
    </source>
</evidence>
<feature type="region of interest" description="Disordered" evidence="2">
    <location>
        <begin position="38"/>
        <end position="60"/>
    </location>
</feature>
<evidence type="ECO:0000313" key="4">
    <source>
        <dbReference type="Proteomes" id="UP001356427"/>
    </source>
</evidence>
<dbReference type="EMBL" id="JAGTTL010000010">
    <property type="protein sequence ID" value="KAK6316735.1"/>
    <property type="molecule type" value="Genomic_DNA"/>
</dbReference>
<feature type="compositionally biased region" description="Basic and acidic residues" evidence="2">
    <location>
        <begin position="179"/>
        <end position="188"/>
    </location>
</feature>
<feature type="compositionally biased region" description="Pro residues" evidence="2">
    <location>
        <begin position="362"/>
        <end position="376"/>
    </location>
</feature>
<dbReference type="Proteomes" id="UP001356427">
    <property type="component" value="Unassembled WGS sequence"/>
</dbReference>
<dbReference type="GO" id="GO:0005737">
    <property type="term" value="C:cytoplasm"/>
    <property type="evidence" value="ECO:0007669"/>
    <property type="project" value="TreeGrafter"/>
</dbReference>
<feature type="region of interest" description="Disordered" evidence="2">
    <location>
        <begin position="485"/>
        <end position="519"/>
    </location>
</feature>
<dbReference type="PANTHER" id="PTHR14388">
    <property type="entry name" value="T CELL-SPECIFIC ADAPTER PROTEIN TSAD"/>
    <property type="match status" value="1"/>
</dbReference>
<evidence type="ECO:0000313" key="3">
    <source>
        <dbReference type="EMBL" id="KAK6316735.1"/>
    </source>
</evidence>
<organism evidence="3 4">
    <name type="scientific">Coregonus suidteri</name>
    <dbReference type="NCBI Taxonomy" id="861788"/>
    <lineage>
        <taxon>Eukaryota</taxon>
        <taxon>Metazoa</taxon>
        <taxon>Chordata</taxon>
        <taxon>Craniata</taxon>
        <taxon>Vertebrata</taxon>
        <taxon>Euteleostomi</taxon>
        <taxon>Actinopterygii</taxon>
        <taxon>Neopterygii</taxon>
        <taxon>Teleostei</taxon>
        <taxon>Protacanthopterygii</taxon>
        <taxon>Salmoniformes</taxon>
        <taxon>Salmonidae</taxon>
        <taxon>Coregoninae</taxon>
        <taxon>Coregonus</taxon>
    </lineage>
</organism>
<feature type="compositionally biased region" description="Pro residues" evidence="2">
    <location>
        <begin position="222"/>
        <end position="232"/>
    </location>
</feature>
<sequence length="519" mass="55769">MLQQILKDMYIDPDVLEALNEDQKKTLFLKMRQEQVRRWKEREEKEERRPKPSTANSKNVSWLLGRDGDVAVMVIGEMDELKNSKLICSGPVERKAPPSLHNNTRHQTTPLKSNLINRTASESIRTGRENLLPKTQPGIQLNLKENSEEVRTLPPLQVSVSEQQPPAALEKQAELKQDLEVDAPEEKPVLPSYRPHSRAGPANLRLDTTLSPVPKNFTITPSPVPTVTPSPLPSTVTVSSVPSSVTPSPVLSSVTQSPVLSSVTPSPVLSSVTPSPVLSSVTPSPVLSSVTPSPVFSSVTLSPVPNSNAIRDALEKSTAKARAPVKTVTPSPVIPTITLSSVPKTITSSPVPSCVKTSPVPSSTPSPVPSVSPSPVPSSTQSPFHRTVTPSPVASSTAIRNALEKSTTNTHGPEKTTVVPLSVTTRLHPEEPAEPHPQETACSRDIRVMAAYRRVMSEDEVSEGGGDTCTGSGRVAQLMKTFSVKSLTPPAQTPPPRGNKPPIPTKPNYLRLVANPSLR</sequence>
<feature type="region of interest" description="Disordered" evidence="2">
    <location>
        <begin position="179"/>
        <end position="201"/>
    </location>
</feature>